<dbReference type="InterPro" id="IPR051987">
    <property type="entry name" value="Sigma-2_receptor-like"/>
</dbReference>
<evidence type="ECO:0000256" key="5">
    <source>
        <dbReference type="PROSITE-ProRule" id="PRU01087"/>
    </source>
</evidence>
<evidence type="ECO:0000256" key="6">
    <source>
        <dbReference type="SAM" id="Phobius"/>
    </source>
</evidence>
<feature type="transmembrane region" description="Helical" evidence="6">
    <location>
        <begin position="169"/>
        <end position="186"/>
    </location>
</feature>
<protein>
    <recommendedName>
        <fullName evidence="7">EXPERA domain-containing protein</fullName>
    </recommendedName>
</protein>
<evidence type="ECO:0000256" key="1">
    <source>
        <dbReference type="ARBA" id="ARBA00004141"/>
    </source>
</evidence>
<dbReference type="HOGENOM" id="CLU_086812_3_0_1"/>
<feature type="transmembrane region" description="Helical" evidence="6">
    <location>
        <begin position="125"/>
        <end position="149"/>
    </location>
</feature>
<dbReference type="Proteomes" id="UP000054097">
    <property type="component" value="Unassembled WGS sequence"/>
</dbReference>
<dbReference type="EMBL" id="KN824356">
    <property type="protein sequence ID" value="KIM22412.1"/>
    <property type="molecule type" value="Genomic_DNA"/>
</dbReference>
<reference evidence="9" key="2">
    <citation type="submission" date="2015-01" db="EMBL/GenBank/DDBJ databases">
        <title>Evolutionary Origins and Diversification of the Mycorrhizal Mutualists.</title>
        <authorList>
            <consortium name="DOE Joint Genome Institute"/>
            <consortium name="Mycorrhizal Genomics Consortium"/>
            <person name="Kohler A."/>
            <person name="Kuo A."/>
            <person name="Nagy L.G."/>
            <person name="Floudas D."/>
            <person name="Copeland A."/>
            <person name="Barry K.W."/>
            <person name="Cichocki N."/>
            <person name="Veneault-Fourrey C."/>
            <person name="LaButti K."/>
            <person name="Lindquist E.A."/>
            <person name="Lipzen A."/>
            <person name="Lundell T."/>
            <person name="Morin E."/>
            <person name="Murat C."/>
            <person name="Riley R."/>
            <person name="Ohm R."/>
            <person name="Sun H."/>
            <person name="Tunlid A."/>
            <person name="Henrissat B."/>
            <person name="Grigoriev I.V."/>
            <person name="Hibbett D.S."/>
            <person name="Martin F."/>
        </authorList>
    </citation>
    <scope>NUCLEOTIDE SEQUENCE [LARGE SCALE GENOMIC DNA]</scope>
    <source>
        <strain evidence="9">MAFF 305830</strain>
    </source>
</reference>
<feature type="transmembrane region" description="Helical" evidence="6">
    <location>
        <begin position="20"/>
        <end position="42"/>
    </location>
</feature>
<proteinExistence type="predicted"/>
<gene>
    <name evidence="8" type="ORF">M408DRAFT_28725</name>
</gene>
<dbReference type="GO" id="GO:0016020">
    <property type="term" value="C:membrane"/>
    <property type="evidence" value="ECO:0007669"/>
    <property type="project" value="UniProtKB-SubCell"/>
</dbReference>
<evidence type="ECO:0000256" key="4">
    <source>
        <dbReference type="ARBA" id="ARBA00023136"/>
    </source>
</evidence>
<dbReference type="OrthoDB" id="433124at2759"/>
<name>A0A0C2WYL5_SERVB</name>
<feature type="transmembrane region" description="Helical" evidence="6">
    <location>
        <begin position="93"/>
        <end position="113"/>
    </location>
</feature>
<feature type="domain" description="EXPERA" evidence="7">
    <location>
        <begin position="18"/>
        <end position="185"/>
    </location>
</feature>
<evidence type="ECO:0000313" key="8">
    <source>
        <dbReference type="EMBL" id="KIM22412.1"/>
    </source>
</evidence>
<keyword evidence="3 5" id="KW-1133">Transmembrane helix</keyword>
<accession>A0A0C2WYL5</accession>
<dbReference type="PROSITE" id="PS51751">
    <property type="entry name" value="EXPERA"/>
    <property type="match status" value="1"/>
</dbReference>
<keyword evidence="9" id="KW-1185">Reference proteome</keyword>
<dbReference type="STRING" id="933852.A0A0C2WYL5"/>
<dbReference type="InterPro" id="IPR033118">
    <property type="entry name" value="EXPERA"/>
</dbReference>
<dbReference type="PANTHER" id="PTHR31204">
    <property type="entry name" value="SIGMA INTRACELLULAR RECEPTOR 2"/>
    <property type="match status" value="1"/>
</dbReference>
<evidence type="ECO:0000259" key="7">
    <source>
        <dbReference type="PROSITE" id="PS51751"/>
    </source>
</evidence>
<dbReference type="AlphaFoldDB" id="A0A0C2WYL5"/>
<evidence type="ECO:0000313" key="9">
    <source>
        <dbReference type="Proteomes" id="UP000054097"/>
    </source>
</evidence>
<reference evidence="8 9" key="1">
    <citation type="submission" date="2014-04" db="EMBL/GenBank/DDBJ databases">
        <authorList>
            <consortium name="DOE Joint Genome Institute"/>
            <person name="Kuo A."/>
            <person name="Zuccaro A."/>
            <person name="Kohler A."/>
            <person name="Nagy L.G."/>
            <person name="Floudas D."/>
            <person name="Copeland A."/>
            <person name="Barry K.W."/>
            <person name="Cichocki N."/>
            <person name="Veneault-Fourrey C."/>
            <person name="LaButti K."/>
            <person name="Lindquist E.A."/>
            <person name="Lipzen A."/>
            <person name="Lundell T."/>
            <person name="Morin E."/>
            <person name="Murat C."/>
            <person name="Sun H."/>
            <person name="Tunlid A."/>
            <person name="Henrissat B."/>
            <person name="Grigoriev I.V."/>
            <person name="Hibbett D.S."/>
            <person name="Martin F."/>
            <person name="Nordberg H.P."/>
            <person name="Cantor M.N."/>
            <person name="Hua S.X."/>
        </authorList>
    </citation>
    <scope>NUCLEOTIDE SEQUENCE [LARGE SCALE GENOMIC DNA]</scope>
    <source>
        <strain evidence="8 9">MAFF 305830</strain>
    </source>
</reference>
<comment type="subcellular location">
    <subcellularLocation>
        <location evidence="1">Membrane</location>
        <topology evidence="1">Multi-pass membrane protein</topology>
    </subcellularLocation>
</comment>
<dbReference type="PANTHER" id="PTHR31204:SF1">
    <property type="entry name" value="SIGMA INTRACELLULAR RECEPTOR 2"/>
    <property type="match status" value="1"/>
</dbReference>
<evidence type="ECO:0000256" key="2">
    <source>
        <dbReference type="ARBA" id="ARBA00022692"/>
    </source>
</evidence>
<organism evidence="8 9">
    <name type="scientific">Serendipita vermifera MAFF 305830</name>
    <dbReference type="NCBI Taxonomy" id="933852"/>
    <lineage>
        <taxon>Eukaryota</taxon>
        <taxon>Fungi</taxon>
        <taxon>Dikarya</taxon>
        <taxon>Basidiomycota</taxon>
        <taxon>Agaricomycotina</taxon>
        <taxon>Agaricomycetes</taxon>
        <taxon>Sebacinales</taxon>
        <taxon>Serendipitaceae</taxon>
        <taxon>Serendipita</taxon>
    </lineage>
</organism>
<dbReference type="Pfam" id="PF05241">
    <property type="entry name" value="EBP"/>
    <property type="match status" value="1"/>
</dbReference>
<keyword evidence="4 5" id="KW-0472">Membrane</keyword>
<keyword evidence="2 5" id="KW-0812">Transmembrane</keyword>
<sequence length="216" mass="23833">MVVVLAKKAVKPLSQRPLDLTYCIFFLVHAVATICIDLLPLYPAFVQTAPGIGAVYRVFKGVADDYTAQTNDPFMLATWGLVERPWEFAHLRVFMWMEVYIQMPSIIIGMIGLRKDTPTVYPLLLAYSSAALVTDITVAHGTLVAPSSADTSLDALSKFYAMSDSGKRTTLSPLILFISVPAIMWVDMMMRLSRLVNLGAQAEATNEINGKGRKEL</sequence>
<dbReference type="GO" id="GO:0005783">
    <property type="term" value="C:endoplasmic reticulum"/>
    <property type="evidence" value="ECO:0007669"/>
    <property type="project" value="TreeGrafter"/>
</dbReference>
<evidence type="ECO:0000256" key="3">
    <source>
        <dbReference type="ARBA" id="ARBA00022989"/>
    </source>
</evidence>